<reference evidence="14" key="1">
    <citation type="submission" date="2022-01" db="EMBL/GenBank/DDBJ databases">
        <authorList>
            <person name="King R."/>
        </authorList>
    </citation>
    <scope>NUCLEOTIDE SEQUENCE</scope>
</reference>
<evidence type="ECO:0000259" key="13">
    <source>
        <dbReference type="Pfam" id="PF21634"/>
    </source>
</evidence>
<keyword evidence="5" id="KW-0547">Nucleotide-binding</keyword>
<dbReference type="Pfam" id="PF21634">
    <property type="entry name" value="MOV-10_beta-barrel"/>
    <property type="match status" value="1"/>
</dbReference>
<dbReference type="SUPFAM" id="SSF52540">
    <property type="entry name" value="P-loop containing nucleoside triphosphate hydrolases"/>
    <property type="match status" value="1"/>
</dbReference>
<evidence type="ECO:0000256" key="1">
    <source>
        <dbReference type="ARBA" id="ARBA00004496"/>
    </source>
</evidence>
<dbReference type="GO" id="GO:0003724">
    <property type="term" value="F:RNA helicase activity"/>
    <property type="evidence" value="ECO:0007669"/>
    <property type="project" value="UniProtKB-EC"/>
</dbReference>
<evidence type="ECO:0000256" key="8">
    <source>
        <dbReference type="ARBA" id="ARBA00022840"/>
    </source>
</evidence>
<evidence type="ECO:0000256" key="6">
    <source>
        <dbReference type="ARBA" id="ARBA00022801"/>
    </source>
</evidence>
<dbReference type="Proteomes" id="UP001153620">
    <property type="component" value="Chromosome 2"/>
</dbReference>
<evidence type="ECO:0000259" key="12">
    <source>
        <dbReference type="Pfam" id="PF13087"/>
    </source>
</evidence>
<keyword evidence="7" id="KW-0347">Helicase</keyword>
<evidence type="ECO:0000313" key="14">
    <source>
        <dbReference type="EMBL" id="CAG9802335.1"/>
    </source>
</evidence>
<keyword evidence="6" id="KW-0378">Hydrolase</keyword>
<comment type="catalytic activity">
    <reaction evidence="9">
        <text>ATP + H2O = ADP + phosphate + H(+)</text>
        <dbReference type="Rhea" id="RHEA:13065"/>
        <dbReference type="ChEBI" id="CHEBI:15377"/>
        <dbReference type="ChEBI" id="CHEBI:15378"/>
        <dbReference type="ChEBI" id="CHEBI:30616"/>
        <dbReference type="ChEBI" id="CHEBI:43474"/>
        <dbReference type="ChEBI" id="CHEBI:456216"/>
        <dbReference type="EC" id="3.6.4.13"/>
    </reaction>
</comment>
<dbReference type="Pfam" id="PF13086">
    <property type="entry name" value="AAA_11"/>
    <property type="match status" value="2"/>
</dbReference>
<comment type="subcellular location">
    <subcellularLocation>
        <location evidence="1">Cytoplasm</location>
    </subcellularLocation>
</comment>
<comment type="similarity">
    <text evidence="2">Belongs to the DNA2/NAM7 helicase family. SDE3 subfamily.</text>
</comment>
<dbReference type="InterPro" id="IPR047187">
    <property type="entry name" value="SF1_C_Upf1"/>
</dbReference>
<dbReference type="GO" id="GO:0005524">
    <property type="term" value="F:ATP binding"/>
    <property type="evidence" value="ECO:0007669"/>
    <property type="project" value="UniProtKB-KW"/>
</dbReference>
<dbReference type="CDD" id="cd18808">
    <property type="entry name" value="SF1_C_Upf1"/>
    <property type="match status" value="1"/>
</dbReference>
<evidence type="ECO:0000256" key="9">
    <source>
        <dbReference type="ARBA" id="ARBA00047984"/>
    </source>
</evidence>
<dbReference type="InterPro" id="IPR041677">
    <property type="entry name" value="DNA2/NAM7_AAA_11"/>
</dbReference>
<dbReference type="Pfam" id="PF13087">
    <property type="entry name" value="AAA_12"/>
    <property type="match status" value="1"/>
</dbReference>
<keyword evidence="4" id="KW-0963">Cytoplasm</keyword>
<dbReference type="AlphaFoldDB" id="A0A9N9RSD7"/>
<evidence type="ECO:0000313" key="15">
    <source>
        <dbReference type="Proteomes" id="UP001153620"/>
    </source>
</evidence>
<evidence type="ECO:0000256" key="10">
    <source>
        <dbReference type="SAM" id="MobiDB-lite"/>
    </source>
</evidence>
<dbReference type="EC" id="3.6.4.13" evidence="3"/>
<evidence type="ECO:0000256" key="3">
    <source>
        <dbReference type="ARBA" id="ARBA00012552"/>
    </source>
</evidence>
<proteinExistence type="inferred from homology"/>
<evidence type="ECO:0000256" key="7">
    <source>
        <dbReference type="ARBA" id="ARBA00022806"/>
    </source>
</evidence>
<dbReference type="PANTHER" id="PTHR45418:SF1">
    <property type="entry name" value="CANCER_TESTIS ANTIGEN 55"/>
    <property type="match status" value="1"/>
</dbReference>
<feature type="domain" description="DNA2/NAM7 helicase-like C-terminal" evidence="12">
    <location>
        <begin position="780"/>
        <end position="973"/>
    </location>
</feature>
<dbReference type="InterPro" id="IPR027417">
    <property type="entry name" value="P-loop_NTPase"/>
</dbReference>
<evidence type="ECO:0000259" key="11">
    <source>
        <dbReference type="Pfam" id="PF13086"/>
    </source>
</evidence>
<accession>A0A9N9RSD7</accession>
<dbReference type="Gene3D" id="3.40.50.300">
    <property type="entry name" value="P-loop containing nucleotide triphosphate hydrolases"/>
    <property type="match status" value="2"/>
</dbReference>
<name>A0A9N9RSD7_9DIPT</name>
<feature type="domain" description="DNA2/NAM7 helicase helicase" evidence="11">
    <location>
        <begin position="659"/>
        <end position="743"/>
    </location>
</feature>
<sequence>MLRTILSRFQVNSSNLRRDICTEQQKDDQRSVPEKKVVEKEDQISESHEQHKVPDTTEFLGKIVYAEICNSDKNQIFTVSSNDIEYDVFLKDINWYALVGDNVKCSAIVKINKEDGNELEVLRMVPRKKSIEYARVTAINDNHAIFDNRIILYNNTVKDSRLKLFAEYKIEMIESDQKGCYSYRVISILERMDSNIIGTGIVFENSPFKIYLNLDEKKEIGMKHIKIFNRSDKSANIKRIEIVPFLPENSDIISYKKSNMNFSLNPKIGQFKVFFKIQPMKIGKFYFNLVVLFSNFEEKYEFSVEIFKAYMLPGEKLFRSPRFIDVPISEHAIPNDIKEIDYSNYKEAKQTLENLYPSLKESLTPMNYLERMKLGIFLDELAMKNSFANYHIERAVFEVKGEYLKLTVKDVAEKRPSIIVGDKVIATDPTKCNNDENPIYEGYIHKVGNDSILCKFHSDFHEHHAGKDYSIDFIFSRSLFRRQHHALEKFTSHSSLGYNFLFPNKKIAINTVQLDAEVDTEGSLIIGNRQQNWFYNDLNKYQKSAVVNVLRGENRPFPYIFFGCPGSGKTQTVIETILQIQQHVRSSKIIIATPSNSAANLILEMLISSGVLDVNNPKFLRIVSNNQVEKELIPDKLTKYCGTVSIASDKGSQNSDSPSRNKSGILQNLTRSKIKEYQIIIATLNGIGNLMQMSFDSYFSHVIIDEAGQSIEAESIIPLTLLNSKIGQCILSGDPKQLGPIAITIFAKSFNFSVSMIERLLLTDHYYAKAYGPDKNDYDSKFVTKLIINYRSHPSVLKVYNDIFYDGELEGAVNGTDSIETLFLSTMEDLLWKNVNTKCGIIFVNVINGQNKKIQDSCSWFNDEEINGVMAFIKKCHAKKIPFKNIGILTPYSLQVKKLKTQISVLNDSDLKVGTVEEFQGQERLIMLVSTVRTEQKQLKKDNRFGLGFLQCPKRINVAISRARALLVIFGKQSILEQDVNWKRIIDYTKDNKTFVTESY</sequence>
<dbReference type="EMBL" id="OU895878">
    <property type="protein sequence ID" value="CAG9802335.1"/>
    <property type="molecule type" value="Genomic_DNA"/>
</dbReference>
<evidence type="ECO:0000256" key="5">
    <source>
        <dbReference type="ARBA" id="ARBA00022741"/>
    </source>
</evidence>
<dbReference type="InterPro" id="IPR049080">
    <property type="entry name" value="MOV-10-like_beta-barrel"/>
</dbReference>
<reference evidence="14" key="2">
    <citation type="submission" date="2022-10" db="EMBL/GenBank/DDBJ databases">
        <authorList>
            <consortium name="ENA_rothamsted_submissions"/>
            <consortium name="culmorum"/>
            <person name="King R."/>
        </authorList>
    </citation>
    <scope>NUCLEOTIDE SEQUENCE</scope>
</reference>
<protein>
    <recommendedName>
        <fullName evidence="3">RNA helicase</fullName>
        <ecNumber evidence="3">3.6.4.13</ecNumber>
    </recommendedName>
</protein>
<dbReference type="OrthoDB" id="6513042at2759"/>
<feature type="domain" description="Helicase MOV-10-like beta-barrel" evidence="13">
    <location>
        <begin position="399"/>
        <end position="473"/>
    </location>
</feature>
<organism evidence="14 15">
    <name type="scientific">Chironomus riparius</name>
    <dbReference type="NCBI Taxonomy" id="315576"/>
    <lineage>
        <taxon>Eukaryota</taxon>
        <taxon>Metazoa</taxon>
        <taxon>Ecdysozoa</taxon>
        <taxon>Arthropoda</taxon>
        <taxon>Hexapoda</taxon>
        <taxon>Insecta</taxon>
        <taxon>Pterygota</taxon>
        <taxon>Neoptera</taxon>
        <taxon>Endopterygota</taxon>
        <taxon>Diptera</taxon>
        <taxon>Nematocera</taxon>
        <taxon>Chironomoidea</taxon>
        <taxon>Chironomidae</taxon>
        <taxon>Chironominae</taxon>
        <taxon>Chironomus</taxon>
    </lineage>
</organism>
<dbReference type="PANTHER" id="PTHR45418">
    <property type="entry name" value="CANCER/TESTIS ANTIGEN 55"/>
    <property type="match status" value="1"/>
</dbReference>
<keyword evidence="15" id="KW-1185">Reference proteome</keyword>
<keyword evidence="8" id="KW-0067">ATP-binding</keyword>
<evidence type="ECO:0000256" key="4">
    <source>
        <dbReference type="ARBA" id="ARBA00022490"/>
    </source>
</evidence>
<dbReference type="GO" id="GO:0016787">
    <property type="term" value="F:hydrolase activity"/>
    <property type="evidence" value="ECO:0007669"/>
    <property type="project" value="UniProtKB-KW"/>
</dbReference>
<feature type="region of interest" description="Disordered" evidence="10">
    <location>
        <begin position="24"/>
        <end position="50"/>
    </location>
</feature>
<dbReference type="InterPro" id="IPR041679">
    <property type="entry name" value="DNA2/NAM7-like_C"/>
</dbReference>
<feature type="domain" description="DNA2/NAM7 helicase helicase" evidence="11">
    <location>
        <begin position="538"/>
        <end position="641"/>
    </location>
</feature>
<evidence type="ECO:0000256" key="2">
    <source>
        <dbReference type="ARBA" id="ARBA00005601"/>
    </source>
</evidence>
<dbReference type="GO" id="GO:0005737">
    <property type="term" value="C:cytoplasm"/>
    <property type="evidence" value="ECO:0007669"/>
    <property type="project" value="UniProtKB-SubCell"/>
</dbReference>
<gene>
    <name evidence="14" type="ORF">CHIRRI_LOCUS5247</name>
</gene>